<dbReference type="CDD" id="cd00641">
    <property type="entry name" value="GTP_cyclohydro2"/>
    <property type="match status" value="1"/>
</dbReference>
<keyword evidence="16 19" id="KW-0511">Multifunctional enzyme</keyword>
<comment type="function">
    <text evidence="17 19">Catalyzes the conversion of GTP to 2,5-diamino-6-ribosylamino-4(3H)-pyrimidinone 5'-phosphate (DARP), formate and pyrophosphate.</text>
</comment>
<dbReference type="Pfam" id="PF00926">
    <property type="entry name" value="DHBP_synthase"/>
    <property type="match status" value="1"/>
</dbReference>
<dbReference type="GO" id="GO:0008270">
    <property type="term" value="F:zinc ion binding"/>
    <property type="evidence" value="ECO:0007669"/>
    <property type="project" value="UniProtKB-UniRule"/>
</dbReference>
<comment type="pathway">
    <text evidence="5 19">Cofactor biosynthesis; riboflavin biosynthesis; 2-hydroxy-3-oxobutyl phosphate from D-ribulose 5-phosphate: step 1/1.</text>
</comment>
<evidence type="ECO:0000259" key="20">
    <source>
        <dbReference type="Pfam" id="PF00925"/>
    </source>
</evidence>
<dbReference type="PANTHER" id="PTHR21327">
    <property type="entry name" value="GTP CYCLOHYDROLASE II-RELATED"/>
    <property type="match status" value="1"/>
</dbReference>
<comment type="catalytic activity">
    <reaction evidence="18 19">
        <text>GTP + 4 H2O = 2,5-diamino-6-hydroxy-4-(5-phosphoribosylamino)-pyrimidine + formate + 2 phosphate + 3 H(+)</text>
        <dbReference type="Rhea" id="RHEA:23704"/>
        <dbReference type="ChEBI" id="CHEBI:15377"/>
        <dbReference type="ChEBI" id="CHEBI:15378"/>
        <dbReference type="ChEBI" id="CHEBI:15740"/>
        <dbReference type="ChEBI" id="CHEBI:37565"/>
        <dbReference type="ChEBI" id="CHEBI:43474"/>
        <dbReference type="ChEBI" id="CHEBI:58614"/>
        <dbReference type="EC" id="3.5.4.25"/>
    </reaction>
</comment>
<feature type="binding site" evidence="19">
    <location>
        <position position="163"/>
    </location>
    <ligand>
        <name>D-ribulose 5-phosphate</name>
        <dbReference type="ChEBI" id="CHEBI:58121"/>
    </ligand>
</feature>
<comment type="similarity">
    <text evidence="6 19">In the N-terminal section; belongs to the DHBP synthase family.</text>
</comment>
<evidence type="ECO:0000256" key="12">
    <source>
        <dbReference type="ARBA" id="ARBA00022842"/>
    </source>
</evidence>
<dbReference type="NCBIfam" id="TIGR00505">
    <property type="entry name" value="ribA"/>
    <property type="match status" value="1"/>
</dbReference>
<dbReference type="Gene3D" id="3.40.50.10990">
    <property type="entry name" value="GTP cyclohydrolase II"/>
    <property type="match status" value="1"/>
</dbReference>
<keyword evidence="15 19" id="KW-0456">Lyase</keyword>
<feature type="binding site" evidence="19">
    <location>
        <begin position="26"/>
        <end position="27"/>
    </location>
    <ligand>
        <name>D-ribulose 5-phosphate</name>
        <dbReference type="ChEBI" id="CHEBI:58121"/>
    </ligand>
</feature>
<dbReference type="Gene3D" id="3.90.870.10">
    <property type="entry name" value="DHBP synthase"/>
    <property type="match status" value="1"/>
</dbReference>
<feature type="domain" description="GTP cyclohydrolase II" evidence="20">
    <location>
        <begin position="207"/>
        <end position="372"/>
    </location>
</feature>
<evidence type="ECO:0000256" key="7">
    <source>
        <dbReference type="ARBA" id="ARBA00022619"/>
    </source>
</evidence>
<dbReference type="SUPFAM" id="SSF55821">
    <property type="entry name" value="YrdC/RibB"/>
    <property type="match status" value="1"/>
</dbReference>
<dbReference type="GO" id="GO:0008686">
    <property type="term" value="F:3,4-dihydroxy-2-butanone-4-phosphate synthase activity"/>
    <property type="evidence" value="ECO:0007669"/>
    <property type="project" value="UniProtKB-UniRule"/>
</dbReference>
<feature type="active site" description="Proton acceptor; for GTP cyclohydrolase activity" evidence="19">
    <location>
        <position position="328"/>
    </location>
</feature>
<keyword evidence="13 19" id="KW-0342">GTP-binding</keyword>
<comment type="similarity">
    <text evidence="19">In the C-terminal section; belongs to the GTP cyclohydrolase II family.</text>
</comment>
<feature type="binding site" evidence="19">
    <location>
        <position position="272"/>
    </location>
    <ligand>
        <name>GTP</name>
        <dbReference type="ChEBI" id="CHEBI:37565"/>
    </ligand>
</feature>
<dbReference type="EMBL" id="VBOY01000102">
    <property type="protein sequence ID" value="TMQ63693.1"/>
    <property type="molecule type" value="Genomic_DNA"/>
</dbReference>
<dbReference type="AlphaFoldDB" id="A0A538TJB0"/>
<dbReference type="UniPathway" id="UPA00275">
    <property type="reaction ID" value="UER00399"/>
</dbReference>
<dbReference type="HAMAP" id="MF_00179">
    <property type="entry name" value="RibA"/>
    <property type="match status" value="1"/>
</dbReference>
<dbReference type="GO" id="GO:0005829">
    <property type="term" value="C:cytosol"/>
    <property type="evidence" value="ECO:0007669"/>
    <property type="project" value="TreeGrafter"/>
</dbReference>
<feature type="site" description="Essential for DHBP synthase activity" evidence="19">
    <location>
        <position position="125"/>
    </location>
</feature>
<evidence type="ECO:0000256" key="11">
    <source>
        <dbReference type="ARBA" id="ARBA00022833"/>
    </source>
</evidence>
<evidence type="ECO:0000313" key="22">
    <source>
        <dbReference type="Proteomes" id="UP000316609"/>
    </source>
</evidence>
<dbReference type="InterPro" id="IPR016299">
    <property type="entry name" value="Riboflavin_synth_RibBA"/>
</dbReference>
<dbReference type="HAMAP" id="MF_01283">
    <property type="entry name" value="RibBA"/>
    <property type="match status" value="1"/>
</dbReference>
<dbReference type="GO" id="GO:0009231">
    <property type="term" value="P:riboflavin biosynthetic process"/>
    <property type="evidence" value="ECO:0007669"/>
    <property type="project" value="UniProtKB-UniRule"/>
</dbReference>
<evidence type="ECO:0000256" key="10">
    <source>
        <dbReference type="ARBA" id="ARBA00022801"/>
    </source>
</evidence>
<keyword evidence="7 19" id="KW-0686">Riboflavin biosynthesis</keyword>
<evidence type="ECO:0000256" key="2">
    <source>
        <dbReference type="ARBA" id="ARBA00001936"/>
    </source>
</evidence>
<keyword evidence="11 19" id="KW-0862">Zinc</keyword>
<dbReference type="Proteomes" id="UP000316609">
    <property type="component" value="Unassembled WGS sequence"/>
</dbReference>
<dbReference type="InterPro" id="IPR032677">
    <property type="entry name" value="GTP_cyclohydro_II"/>
</dbReference>
<dbReference type="InterPro" id="IPR000422">
    <property type="entry name" value="DHBP_synthase_RibB"/>
</dbReference>
<reference evidence="21 22" key="1">
    <citation type="journal article" date="2019" name="Nat. Microbiol.">
        <title>Mediterranean grassland soil C-N compound turnover is dependent on rainfall and depth, and is mediated by genomically divergent microorganisms.</title>
        <authorList>
            <person name="Diamond S."/>
            <person name="Andeer P.F."/>
            <person name="Li Z."/>
            <person name="Crits-Christoph A."/>
            <person name="Burstein D."/>
            <person name="Anantharaman K."/>
            <person name="Lane K.R."/>
            <person name="Thomas B.C."/>
            <person name="Pan C."/>
            <person name="Northen T.R."/>
            <person name="Banfield J.F."/>
        </authorList>
    </citation>
    <scope>NUCLEOTIDE SEQUENCE [LARGE SCALE GENOMIC DNA]</scope>
    <source>
        <strain evidence="21">WS_8</strain>
    </source>
</reference>
<evidence type="ECO:0000256" key="9">
    <source>
        <dbReference type="ARBA" id="ARBA00022741"/>
    </source>
</evidence>
<proteinExistence type="inferred from homology"/>
<dbReference type="PIRSF" id="PIRSF001259">
    <property type="entry name" value="RibA"/>
    <property type="match status" value="1"/>
</dbReference>
<evidence type="ECO:0000256" key="3">
    <source>
        <dbReference type="ARBA" id="ARBA00002284"/>
    </source>
</evidence>
<evidence type="ECO:0000256" key="13">
    <source>
        <dbReference type="ARBA" id="ARBA00023134"/>
    </source>
</evidence>
<accession>A0A538TJB0</accession>
<comment type="function">
    <text evidence="3 19">Catalyzes the conversion of D-ribulose 5-phosphate to formate and 3,4-dihydroxy-2-butanone 4-phosphate.</text>
</comment>
<feature type="binding site" evidence="19">
    <location>
        <begin position="251"/>
        <end position="255"/>
    </location>
    <ligand>
        <name>GTP</name>
        <dbReference type="ChEBI" id="CHEBI:37565"/>
    </ligand>
</feature>
<keyword evidence="9 19" id="KW-0547">Nucleotide-binding</keyword>
<feature type="binding site" evidence="19">
    <location>
        <position position="142"/>
    </location>
    <ligand>
        <name>Mg(2+)</name>
        <dbReference type="ChEBI" id="CHEBI:18420"/>
        <label>2</label>
    </ligand>
</feature>
<dbReference type="GO" id="GO:0030145">
    <property type="term" value="F:manganese ion binding"/>
    <property type="evidence" value="ECO:0007669"/>
    <property type="project" value="UniProtKB-UniRule"/>
</dbReference>
<comment type="pathway">
    <text evidence="4 19">Cofactor biosynthesis; riboflavin biosynthesis; 5-amino-6-(D-ribitylamino)uracil from GTP: step 1/4.</text>
</comment>
<protein>
    <recommendedName>
        <fullName evidence="19">Riboflavin biosynthesis protein RibBA</fullName>
    </recommendedName>
    <domain>
        <recommendedName>
            <fullName evidence="19">3,4-dihydroxy-2-butanone 4-phosphate synthase</fullName>
            <shortName evidence="19">DHBP synthase</shortName>
            <ecNumber evidence="19">4.1.99.12</ecNumber>
        </recommendedName>
    </domain>
    <domain>
        <recommendedName>
            <fullName evidence="19">GTP cyclohydrolase-2</fullName>
            <ecNumber evidence="19">3.5.4.25</ecNumber>
        </recommendedName>
        <alternativeName>
            <fullName evidence="19">GTP cyclohydrolase II</fullName>
        </alternativeName>
    </domain>
</protein>
<feature type="active site" description="Nucleophile; for GTP cyclohydrolase activity" evidence="19">
    <location>
        <position position="330"/>
    </location>
</feature>
<feature type="binding site" evidence="19">
    <location>
        <position position="27"/>
    </location>
    <ligand>
        <name>Mg(2+)</name>
        <dbReference type="ChEBI" id="CHEBI:18420"/>
        <label>1</label>
    </ligand>
</feature>
<feature type="binding site" evidence="19">
    <location>
        <position position="269"/>
    </location>
    <ligand>
        <name>Zn(2+)</name>
        <dbReference type="ChEBI" id="CHEBI:29105"/>
        <note>catalytic</note>
    </ligand>
</feature>
<feature type="binding site" evidence="19">
    <location>
        <position position="316"/>
    </location>
    <ligand>
        <name>GTP</name>
        <dbReference type="ChEBI" id="CHEBI:37565"/>
    </ligand>
</feature>
<dbReference type="Pfam" id="PF00925">
    <property type="entry name" value="GTP_cyclohydro2"/>
    <property type="match status" value="1"/>
</dbReference>
<dbReference type="PANTHER" id="PTHR21327:SF18">
    <property type="entry name" value="3,4-DIHYDROXY-2-BUTANONE 4-PHOSPHATE SYNTHASE"/>
    <property type="match status" value="1"/>
</dbReference>
<evidence type="ECO:0000256" key="5">
    <source>
        <dbReference type="ARBA" id="ARBA00004904"/>
    </source>
</evidence>
<dbReference type="InterPro" id="IPR017945">
    <property type="entry name" value="DHBP_synth_RibB-like_a/b_dom"/>
</dbReference>
<keyword evidence="8 19" id="KW-0479">Metal-binding</keyword>
<dbReference type="EC" id="3.5.4.25" evidence="19"/>
<dbReference type="InterPro" id="IPR036144">
    <property type="entry name" value="RibA-like_sf"/>
</dbReference>
<keyword evidence="14 19" id="KW-0464">Manganese</keyword>
<evidence type="ECO:0000256" key="6">
    <source>
        <dbReference type="ARBA" id="ARBA00005520"/>
    </source>
</evidence>
<organism evidence="21 22">
    <name type="scientific">Eiseniibacteriota bacterium</name>
    <dbReference type="NCBI Taxonomy" id="2212470"/>
    <lineage>
        <taxon>Bacteria</taxon>
        <taxon>Candidatus Eiseniibacteriota</taxon>
    </lineage>
</organism>
<feature type="binding site" evidence="19">
    <location>
        <position position="267"/>
    </location>
    <ligand>
        <name>Zn(2+)</name>
        <dbReference type="ChEBI" id="CHEBI:29105"/>
        <note>catalytic</note>
    </ligand>
</feature>
<feature type="binding site" evidence="19">
    <location>
        <position position="351"/>
    </location>
    <ligand>
        <name>GTP</name>
        <dbReference type="ChEBI" id="CHEBI:37565"/>
    </ligand>
</feature>
<comment type="catalytic activity">
    <reaction evidence="1 19">
        <text>D-ribulose 5-phosphate = (2S)-2-hydroxy-3-oxobutyl phosphate + formate + H(+)</text>
        <dbReference type="Rhea" id="RHEA:18457"/>
        <dbReference type="ChEBI" id="CHEBI:15378"/>
        <dbReference type="ChEBI" id="CHEBI:15740"/>
        <dbReference type="ChEBI" id="CHEBI:58121"/>
        <dbReference type="ChEBI" id="CHEBI:58830"/>
        <dbReference type="EC" id="4.1.99.12"/>
    </reaction>
</comment>
<feature type="binding site" evidence="19">
    <location>
        <position position="256"/>
    </location>
    <ligand>
        <name>Zn(2+)</name>
        <dbReference type="ChEBI" id="CHEBI:29105"/>
        <note>catalytic</note>
    </ligand>
</feature>
<feature type="binding site" evidence="19">
    <location>
        <begin position="139"/>
        <end position="143"/>
    </location>
    <ligand>
        <name>D-ribulose 5-phosphate</name>
        <dbReference type="ChEBI" id="CHEBI:58121"/>
    </ligand>
</feature>
<comment type="cofactor">
    <cofactor evidence="19">
        <name>Mg(2+)</name>
        <dbReference type="ChEBI" id="CHEBI:18420"/>
    </cofactor>
    <cofactor evidence="19">
        <name>Mn(2+)</name>
        <dbReference type="ChEBI" id="CHEBI:29035"/>
    </cofactor>
    <text evidence="19">Binds 2 divalent metal cations per subunit. Magnesium or manganese.</text>
</comment>
<dbReference type="InterPro" id="IPR000926">
    <property type="entry name" value="RibA"/>
</dbReference>
<evidence type="ECO:0000256" key="14">
    <source>
        <dbReference type="ARBA" id="ARBA00023211"/>
    </source>
</evidence>
<dbReference type="GO" id="GO:0000287">
    <property type="term" value="F:magnesium ion binding"/>
    <property type="evidence" value="ECO:0007669"/>
    <property type="project" value="UniProtKB-UniRule"/>
</dbReference>
<dbReference type="NCBIfam" id="NF001591">
    <property type="entry name" value="PRK00393.1"/>
    <property type="match status" value="1"/>
</dbReference>
<evidence type="ECO:0000256" key="15">
    <source>
        <dbReference type="ARBA" id="ARBA00023239"/>
    </source>
</evidence>
<evidence type="ECO:0000256" key="4">
    <source>
        <dbReference type="ARBA" id="ARBA00004853"/>
    </source>
</evidence>
<evidence type="ECO:0000313" key="21">
    <source>
        <dbReference type="EMBL" id="TMQ63693.1"/>
    </source>
</evidence>
<dbReference type="SUPFAM" id="SSF142695">
    <property type="entry name" value="RibA-like"/>
    <property type="match status" value="1"/>
</dbReference>
<comment type="caution">
    <text evidence="21">The sequence shown here is derived from an EMBL/GenBank/DDBJ whole genome shotgun (WGS) entry which is preliminary data.</text>
</comment>
<feature type="region of interest" description="DHBP synthase" evidence="19">
    <location>
        <begin position="1"/>
        <end position="200"/>
    </location>
</feature>
<dbReference type="EC" id="4.1.99.12" evidence="19"/>
<dbReference type="FunFam" id="3.90.870.10:FF:000001">
    <property type="entry name" value="Riboflavin biosynthesis protein RibBA"/>
    <property type="match status" value="1"/>
</dbReference>
<dbReference type="FunFam" id="3.40.50.10990:FF:000001">
    <property type="entry name" value="Riboflavin biosynthesis protein RibBA"/>
    <property type="match status" value="1"/>
</dbReference>
<dbReference type="GO" id="GO:0005525">
    <property type="term" value="F:GTP binding"/>
    <property type="evidence" value="ECO:0007669"/>
    <property type="project" value="UniProtKB-KW"/>
</dbReference>
<comment type="cofactor">
    <cofactor evidence="19">
        <name>Zn(2+)</name>
        <dbReference type="ChEBI" id="CHEBI:29105"/>
    </cofactor>
    <text evidence="19">Binds 1 zinc ion per subunit.</text>
</comment>
<feature type="binding site" evidence="19">
    <location>
        <position position="356"/>
    </location>
    <ligand>
        <name>GTP</name>
        <dbReference type="ChEBI" id="CHEBI:37565"/>
    </ligand>
</feature>
<sequence length="403" mass="44584">MLLTVSEAVRRIRAGRMIIVVDDAQRENEGDLVFAAEKATPRMVNFALTHGRGILCAPMTPEVAQRLDLKLMVAQNTAKFGTPFTESVDASRGTSTGTSAFDRARTLRVLAKPETRAADLVRPGHVFPLQAVPGGVLRRAGHTEAAPDLCVLAGLQPVAAVCEVLREDGRMARLPDLERFAAQHRLGILTIRDLIEYRRRREVLVERLVSVPFPTPEGTFRLHLYESRLEGDHHLALVRGRVRGDRPVLVRVHSQCLTGDVFGSHRCDCGPQLHAALRAIARRGSGVLLYLRQEGRGIGLAAKLKAYALQDRGLDTVEANAKLGYPADLRDYGIGAQILTDLGVRRIELLTNNPRKLIGLEAHGLTIVRRLPIRVPPTRYNRRYLATKRDKLGHLLDLKLGET</sequence>
<feature type="binding site" evidence="19">
    <location>
        <begin position="294"/>
        <end position="296"/>
    </location>
    <ligand>
        <name>GTP</name>
        <dbReference type="ChEBI" id="CHEBI:37565"/>
    </ligand>
</feature>
<name>A0A538TJB0_UNCEI</name>
<feature type="binding site" evidence="19">
    <location>
        <position position="31"/>
    </location>
    <ligand>
        <name>D-ribulose 5-phosphate</name>
        <dbReference type="ChEBI" id="CHEBI:58121"/>
    </ligand>
</feature>
<evidence type="ECO:0000256" key="16">
    <source>
        <dbReference type="ARBA" id="ARBA00023268"/>
    </source>
</evidence>
<feature type="region of interest" description="GTP cyclohydrolase II" evidence="19">
    <location>
        <begin position="201"/>
        <end position="403"/>
    </location>
</feature>
<keyword evidence="12 19" id="KW-0460">Magnesium</keyword>
<dbReference type="GO" id="GO:0003935">
    <property type="term" value="F:GTP cyclohydrolase II activity"/>
    <property type="evidence" value="ECO:0007669"/>
    <property type="project" value="UniProtKB-UniRule"/>
</dbReference>
<evidence type="ECO:0000256" key="8">
    <source>
        <dbReference type="ARBA" id="ARBA00022723"/>
    </source>
</evidence>
<evidence type="ECO:0000256" key="17">
    <source>
        <dbReference type="ARBA" id="ARBA00043932"/>
    </source>
</evidence>
<comment type="cofactor">
    <cofactor evidence="2">
        <name>Mn(2+)</name>
        <dbReference type="ChEBI" id="CHEBI:29035"/>
    </cofactor>
</comment>
<gene>
    <name evidence="19" type="primary">ribBA</name>
    <name evidence="21" type="ORF">E6K78_10235</name>
</gene>
<evidence type="ECO:0000256" key="18">
    <source>
        <dbReference type="ARBA" id="ARBA00049295"/>
    </source>
</evidence>
<dbReference type="NCBIfam" id="TIGR00506">
    <property type="entry name" value="ribB"/>
    <property type="match status" value="1"/>
</dbReference>
<keyword evidence="10 19" id="KW-0378">Hydrolase</keyword>
<evidence type="ECO:0000256" key="19">
    <source>
        <dbReference type="HAMAP-Rule" id="MF_01283"/>
    </source>
</evidence>
<feature type="site" description="Essential for DHBP synthase activity" evidence="19">
    <location>
        <position position="163"/>
    </location>
</feature>
<dbReference type="NCBIfam" id="NF006803">
    <property type="entry name" value="PRK09311.1"/>
    <property type="match status" value="1"/>
</dbReference>
<feature type="binding site" evidence="19">
    <location>
        <position position="27"/>
    </location>
    <ligand>
        <name>Mg(2+)</name>
        <dbReference type="ChEBI" id="CHEBI:18420"/>
        <label>2</label>
    </ligand>
</feature>
<evidence type="ECO:0000256" key="1">
    <source>
        <dbReference type="ARBA" id="ARBA00000141"/>
    </source>
</evidence>